<dbReference type="PANTHER" id="PTHR35095">
    <property type="entry name" value="OS05G0143300 PROTEIN"/>
    <property type="match status" value="1"/>
</dbReference>
<protein>
    <submittedName>
        <fullName evidence="1">Uncharacterized protein</fullName>
    </submittedName>
</protein>
<organism evidence="1 2">
    <name type="scientific">Papaver atlanticum</name>
    <dbReference type="NCBI Taxonomy" id="357466"/>
    <lineage>
        <taxon>Eukaryota</taxon>
        <taxon>Viridiplantae</taxon>
        <taxon>Streptophyta</taxon>
        <taxon>Embryophyta</taxon>
        <taxon>Tracheophyta</taxon>
        <taxon>Spermatophyta</taxon>
        <taxon>Magnoliopsida</taxon>
        <taxon>Ranunculales</taxon>
        <taxon>Papaveraceae</taxon>
        <taxon>Papaveroideae</taxon>
        <taxon>Papaver</taxon>
    </lineage>
</organism>
<dbReference type="Proteomes" id="UP001202328">
    <property type="component" value="Unassembled WGS sequence"/>
</dbReference>
<dbReference type="AlphaFoldDB" id="A0AAD4SGZ2"/>
<sequence>MASSAYPIAVSRHEQWVYHKVCKDLRSVVPGAGSRQDMLRADGLNLIPFHQLEDSRGHMGWSSDSNQYVKLEPAMRRPVLVDVRRQDSAAIFNYGIAVRDCTKHEKLSQFFMSGSSAAAAAEREGVNSPFSYHLMSRLQALPICMHPQPLAFFTDEVCIDDVGAVDQFHPSLIYPESKLYAPNPGLLDS</sequence>
<proteinExistence type="predicted"/>
<gene>
    <name evidence="1" type="ORF">MKW98_032354</name>
</gene>
<comment type="caution">
    <text evidence="1">The sequence shown here is derived from an EMBL/GenBank/DDBJ whole genome shotgun (WGS) entry which is preliminary data.</text>
</comment>
<keyword evidence="2" id="KW-1185">Reference proteome</keyword>
<name>A0AAD4SGZ2_9MAGN</name>
<accession>A0AAD4SGZ2</accession>
<evidence type="ECO:0000313" key="2">
    <source>
        <dbReference type="Proteomes" id="UP001202328"/>
    </source>
</evidence>
<reference evidence="1" key="1">
    <citation type="submission" date="2022-04" db="EMBL/GenBank/DDBJ databases">
        <title>A functionally conserved STORR gene fusion in Papaver species that diverged 16.8 million years ago.</title>
        <authorList>
            <person name="Catania T."/>
        </authorList>
    </citation>
    <scope>NUCLEOTIDE SEQUENCE</scope>
    <source>
        <strain evidence="1">S-188037</strain>
    </source>
</reference>
<evidence type="ECO:0000313" key="1">
    <source>
        <dbReference type="EMBL" id="KAI3903700.1"/>
    </source>
</evidence>
<dbReference type="PANTHER" id="PTHR35095:SF1">
    <property type="entry name" value="OS05G0143300 PROTEIN"/>
    <property type="match status" value="1"/>
</dbReference>
<dbReference type="EMBL" id="JAJJMB010011222">
    <property type="protein sequence ID" value="KAI3903700.1"/>
    <property type="molecule type" value="Genomic_DNA"/>
</dbReference>